<evidence type="ECO:0000313" key="2">
    <source>
        <dbReference type="Proteomes" id="UP000092154"/>
    </source>
</evidence>
<organism evidence="1 2">
    <name type="scientific">Rhizopogon vinicolor AM-OR11-026</name>
    <dbReference type="NCBI Taxonomy" id="1314800"/>
    <lineage>
        <taxon>Eukaryota</taxon>
        <taxon>Fungi</taxon>
        <taxon>Dikarya</taxon>
        <taxon>Basidiomycota</taxon>
        <taxon>Agaricomycotina</taxon>
        <taxon>Agaricomycetes</taxon>
        <taxon>Agaricomycetidae</taxon>
        <taxon>Boletales</taxon>
        <taxon>Suillineae</taxon>
        <taxon>Rhizopogonaceae</taxon>
        <taxon>Rhizopogon</taxon>
    </lineage>
</organism>
<dbReference type="AlphaFoldDB" id="A0A1B7MTN8"/>
<reference evidence="1 2" key="1">
    <citation type="submission" date="2016-06" db="EMBL/GenBank/DDBJ databases">
        <title>Comparative genomics of the ectomycorrhizal sister species Rhizopogon vinicolor and Rhizopogon vesiculosus (Basidiomycota: Boletales) reveals a divergence of the mating type B locus.</title>
        <authorList>
            <consortium name="DOE Joint Genome Institute"/>
            <person name="Mujic A.B."/>
            <person name="Kuo A."/>
            <person name="Tritt A."/>
            <person name="Lipzen A."/>
            <person name="Chen C."/>
            <person name="Johnson J."/>
            <person name="Sharma A."/>
            <person name="Barry K."/>
            <person name="Grigoriev I.V."/>
            <person name="Spatafora J.W."/>
        </authorList>
    </citation>
    <scope>NUCLEOTIDE SEQUENCE [LARGE SCALE GENOMIC DNA]</scope>
    <source>
        <strain evidence="1 2">AM-OR11-026</strain>
    </source>
</reference>
<sequence length="66" mass="7505">MGTSEYPLLWQVYTIMQHPWSMMTVLYILSRYLGDMLLIICMCENGPGIIVSKEVRSLPSLTSGVH</sequence>
<protein>
    <submittedName>
        <fullName evidence="1">Uncharacterized protein</fullName>
    </submittedName>
</protein>
<name>A0A1B7MTN8_9AGAM</name>
<proteinExistence type="predicted"/>
<accession>A0A1B7MTN8</accession>
<keyword evidence="2" id="KW-1185">Reference proteome</keyword>
<dbReference type="EMBL" id="KV448453">
    <property type="protein sequence ID" value="OAX35966.1"/>
    <property type="molecule type" value="Genomic_DNA"/>
</dbReference>
<evidence type="ECO:0000313" key="1">
    <source>
        <dbReference type="EMBL" id="OAX35966.1"/>
    </source>
</evidence>
<gene>
    <name evidence="1" type="ORF">K503DRAFT_337078</name>
</gene>
<dbReference type="Proteomes" id="UP000092154">
    <property type="component" value="Unassembled WGS sequence"/>
</dbReference>
<dbReference type="InParanoid" id="A0A1B7MTN8"/>